<dbReference type="Gene3D" id="1.20.120.1080">
    <property type="match status" value="1"/>
</dbReference>
<evidence type="ECO:0000259" key="12">
    <source>
        <dbReference type="PROSITE" id="PS51194"/>
    </source>
</evidence>
<proteinExistence type="inferred from homology"/>
<dbReference type="GO" id="GO:0003724">
    <property type="term" value="F:RNA helicase activity"/>
    <property type="evidence" value="ECO:0007669"/>
    <property type="project" value="UniProtKB-EC"/>
</dbReference>
<dbReference type="GO" id="GO:0016787">
    <property type="term" value="F:hydrolase activity"/>
    <property type="evidence" value="ECO:0007669"/>
    <property type="project" value="UniProtKB-KW"/>
</dbReference>
<evidence type="ECO:0000256" key="1">
    <source>
        <dbReference type="ARBA" id="ARBA00004496"/>
    </source>
</evidence>
<dbReference type="GO" id="GO:0005524">
    <property type="term" value="F:ATP binding"/>
    <property type="evidence" value="ECO:0007669"/>
    <property type="project" value="UniProtKB-KW"/>
</dbReference>
<evidence type="ECO:0000256" key="7">
    <source>
        <dbReference type="ARBA" id="ARBA00022806"/>
    </source>
</evidence>
<dbReference type="FunFam" id="3.40.50.300:FF:000375">
    <property type="entry name" value="Putative ATP-dependent RNA helicase DHX30"/>
    <property type="match status" value="1"/>
</dbReference>
<dbReference type="AlphaFoldDB" id="A0A3P8VLC7"/>
<feature type="domain" description="Helicase C-terminal" evidence="12">
    <location>
        <begin position="621"/>
        <end position="794"/>
    </location>
</feature>
<dbReference type="SMART" id="SM00490">
    <property type="entry name" value="HELICc"/>
    <property type="match status" value="1"/>
</dbReference>
<dbReference type="FunFam" id="3.30.160.20:FF:000017">
    <property type="entry name" value="ATP-dependent RNA helicase DHX30 isoform X1"/>
    <property type="match status" value="1"/>
</dbReference>
<dbReference type="Pfam" id="PF21010">
    <property type="entry name" value="HA2_C"/>
    <property type="match status" value="1"/>
</dbReference>
<dbReference type="GO" id="GO:0003678">
    <property type="term" value="F:DNA helicase activity"/>
    <property type="evidence" value="ECO:0007669"/>
    <property type="project" value="TreeGrafter"/>
</dbReference>
<dbReference type="GO" id="GO:0002151">
    <property type="term" value="F:G-quadruplex RNA binding"/>
    <property type="evidence" value="ECO:0007669"/>
    <property type="project" value="TreeGrafter"/>
</dbReference>
<dbReference type="RefSeq" id="XP_008332506.2">
    <property type="nucleotide sequence ID" value="XM_008334284.3"/>
</dbReference>
<evidence type="ECO:0000256" key="6">
    <source>
        <dbReference type="ARBA" id="ARBA00022801"/>
    </source>
</evidence>
<keyword evidence="6" id="KW-0378">Hydrolase</keyword>
<evidence type="ECO:0000256" key="10">
    <source>
        <dbReference type="ARBA" id="ARBA00047984"/>
    </source>
</evidence>
<dbReference type="GeneTree" id="ENSGT00940000158279"/>
<reference evidence="13" key="3">
    <citation type="submission" date="2025-09" db="UniProtKB">
        <authorList>
            <consortium name="Ensembl"/>
        </authorList>
    </citation>
    <scope>IDENTIFICATION</scope>
</reference>
<dbReference type="OrthoDB" id="3363059at2759"/>
<dbReference type="STRING" id="244447.ENSCSEP00000015157"/>
<dbReference type="SUPFAM" id="SSF52540">
    <property type="entry name" value="P-loop containing nucleoside triphosphate hydrolases"/>
    <property type="match status" value="1"/>
</dbReference>
<keyword evidence="8" id="KW-0067">ATP-binding</keyword>
<evidence type="ECO:0000256" key="8">
    <source>
        <dbReference type="ARBA" id="ARBA00022840"/>
    </source>
</evidence>
<keyword evidence="7" id="KW-0347">Helicase</keyword>
<comment type="subcellular location">
    <subcellularLocation>
        <location evidence="1">Cytoplasm</location>
    </subcellularLocation>
</comment>
<dbReference type="Proteomes" id="UP000265120">
    <property type="component" value="Chromosome 20"/>
</dbReference>
<dbReference type="GO" id="GO:1900034">
    <property type="term" value="P:regulation of cellular response to heat"/>
    <property type="evidence" value="ECO:0007669"/>
    <property type="project" value="Ensembl"/>
</dbReference>
<keyword evidence="5" id="KW-0547">Nucleotide-binding</keyword>
<dbReference type="SMART" id="SM00487">
    <property type="entry name" value="DEXDc"/>
    <property type="match status" value="1"/>
</dbReference>
<dbReference type="Pfam" id="PF00271">
    <property type="entry name" value="Helicase_C"/>
    <property type="match status" value="1"/>
</dbReference>
<dbReference type="GeneID" id="103396265"/>
<feature type="domain" description="Helicase ATP-binding" evidence="11">
    <location>
        <begin position="410"/>
        <end position="579"/>
    </location>
</feature>
<dbReference type="CDD" id="cd18791">
    <property type="entry name" value="SF2_C_RHA"/>
    <property type="match status" value="1"/>
</dbReference>
<dbReference type="SMART" id="SM00847">
    <property type="entry name" value="HA2"/>
    <property type="match status" value="1"/>
</dbReference>
<dbReference type="InterPro" id="IPR011709">
    <property type="entry name" value="DEAD-box_helicase_OB_fold"/>
</dbReference>
<dbReference type="CDD" id="cd17976">
    <property type="entry name" value="DEXHc_DHX30"/>
    <property type="match status" value="1"/>
</dbReference>
<evidence type="ECO:0000256" key="4">
    <source>
        <dbReference type="ARBA" id="ARBA00022490"/>
    </source>
</evidence>
<dbReference type="InterPro" id="IPR007502">
    <property type="entry name" value="Helicase-assoc_dom"/>
</dbReference>
<dbReference type="InterPro" id="IPR014001">
    <property type="entry name" value="Helicase_ATP-bd"/>
</dbReference>
<dbReference type="GO" id="GO:0042749">
    <property type="term" value="P:regulation of circadian sleep/wake cycle"/>
    <property type="evidence" value="ECO:0007669"/>
    <property type="project" value="Ensembl"/>
</dbReference>
<evidence type="ECO:0000256" key="9">
    <source>
        <dbReference type="ARBA" id="ARBA00022884"/>
    </source>
</evidence>
<dbReference type="PROSITE" id="PS51192">
    <property type="entry name" value="HELICASE_ATP_BIND_1"/>
    <property type="match status" value="1"/>
</dbReference>
<reference evidence="13" key="2">
    <citation type="submission" date="2025-08" db="UniProtKB">
        <authorList>
            <consortium name="Ensembl"/>
        </authorList>
    </citation>
    <scope>IDENTIFICATION</scope>
</reference>
<keyword evidence="14" id="KW-1185">Reference proteome</keyword>
<keyword evidence="4" id="KW-0963">Cytoplasm</keyword>
<evidence type="ECO:0000256" key="5">
    <source>
        <dbReference type="ARBA" id="ARBA00022741"/>
    </source>
</evidence>
<evidence type="ECO:0000313" key="13">
    <source>
        <dbReference type="Ensembl" id="ENSCSEP00000015157.1"/>
    </source>
</evidence>
<sequence>MAAPGVSLMSLRGLTKVLKSVYFRGKHVNNLSREMRWYSTKFGRVEPEESYLKNKKYYNRDLLKEFPEPKHLLHKTLSQALGKNDISQFIQYTNCEHNGVKKATVKLFWPCEIEEVGYDTKKLKAEQFAAAAACLKLREMGLISSNNQVVRRRADQGRGRLRSTFYDEHEDGSWTNHVAGARADVQTQQLLTSEVDSHVAEAVALFPHPKSLLDRVIQLATSSSKTRELLSIRTSGNRVKRCDLTLCWPEEMIFTAEASSRRVAEKRAAALACMKLKELQLLDKNNNPLTHAEYHKEKVREAGEREKRPIPLEIPKNLESQIKQYLAKYPVATEVKKLWEEEEEKAQRALNQELEDEEDALTDAITGRPYRPLSKKDAEQLNVYLQEEWERANPQISLELPVDGHRQRVVSIIQSSRVVVIAGETGCGKTTRIPRFLLEDSVRRGQGAECNILVTQPRRISAVSVAHRVAHEMGPTLKNCVGYQVRLESRPPEHSGGALLFLTVGVLLKKLQSNPSLLGISHVVVDEVHERDINTDLLLALLRSSLKENPHLRVVLMSATGENERLAKYFGGCPIVKVPGFMYSVKDKYLEDVLREMGRPQPKMEENNKGGVDEVRPDLDLVADVIAYVDQQGQPGAILCFLPGWQEIRTVEEKLKEKPQFLRGSQMILPLHSSLSVADQQTVFQRPQVGQRKIVLSTNIAETSITIDDVVHVVDAGTHKEHSYDPRTKVSCLDTVWISRANVTQRKGRAGRCQAGQSYHLFPRKQLESMPQFSIPEILRTPLESLVMQAKIHSPDCKAEDFLSQVLESPELTAIQDAVRNLQDIGVLDKTETLTPLGERVSCIACDPRLGKILVLSALFRCVLPMLSIVACLTRDPFYNSLVNRSRVKQAKNALNGSSYSDYLAFSRAVLGWRKVQQDSREHRDNYLEDFTLSRNSLRFINGLINQFSDNLKEAELVRHSNDCMQQVSVFNQHSNEDELLKAVLLAGLYPNLIKVKKGLVKNGRFRPNTVNFRTVNGPVLLHQTSVNRGKSSFPSRWLTFFSAVKSNDTVFVRDSSVVHPLALLLLTDSDIRETVCQDRVEVTFPGRSLVHCELSTDSWELLWELRTSIQAMLHRNLSNPDNTIAHSSQDGQLISLLVELLNNTDSNPLAQYNDSDTEVD</sequence>
<dbReference type="Gene3D" id="3.30.160.20">
    <property type="match status" value="2"/>
</dbReference>
<dbReference type="PANTHER" id="PTHR18934:SF257">
    <property type="entry name" value="ATP-DEPENDENT RNA HELICASE DHX30"/>
    <property type="match status" value="1"/>
</dbReference>
<evidence type="ECO:0000256" key="3">
    <source>
        <dbReference type="ARBA" id="ARBA00012552"/>
    </source>
</evidence>
<organism evidence="13 14">
    <name type="scientific">Cynoglossus semilaevis</name>
    <name type="common">Tongue sole</name>
    <dbReference type="NCBI Taxonomy" id="244447"/>
    <lineage>
        <taxon>Eukaryota</taxon>
        <taxon>Metazoa</taxon>
        <taxon>Chordata</taxon>
        <taxon>Craniata</taxon>
        <taxon>Vertebrata</taxon>
        <taxon>Euteleostomi</taxon>
        <taxon>Actinopterygii</taxon>
        <taxon>Neopterygii</taxon>
        <taxon>Teleostei</taxon>
        <taxon>Neoteleostei</taxon>
        <taxon>Acanthomorphata</taxon>
        <taxon>Carangaria</taxon>
        <taxon>Pleuronectiformes</taxon>
        <taxon>Pleuronectoidei</taxon>
        <taxon>Cynoglossidae</taxon>
        <taxon>Cynoglossinae</taxon>
        <taxon>Cynoglossus</taxon>
    </lineage>
</organism>
<name>A0A3P8VLC7_CYNSE</name>
<dbReference type="Pfam" id="PF00270">
    <property type="entry name" value="DEAD"/>
    <property type="match status" value="1"/>
</dbReference>
<protein>
    <recommendedName>
        <fullName evidence="3">RNA helicase</fullName>
        <ecNumber evidence="3">3.6.4.13</ecNumber>
    </recommendedName>
</protein>
<dbReference type="GO" id="GO:0005737">
    <property type="term" value="C:cytoplasm"/>
    <property type="evidence" value="ECO:0007669"/>
    <property type="project" value="UniProtKB-SubCell"/>
</dbReference>
<accession>A0A3P8VLC7</accession>
<dbReference type="FunFam" id="3.40.50.300:FF:000414">
    <property type="entry name" value="ATP-dependent RNA helicase DHX30 isoform X1"/>
    <property type="match status" value="1"/>
</dbReference>
<dbReference type="InterPro" id="IPR027417">
    <property type="entry name" value="P-loop_NTPase"/>
</dbReference>
<dbReference type="InterPro" id="IPR011545">
    <property type="entry name" value="DEAD/DEAH_box_helicase_dom"/>
</dbReference>
<comment type="catalytic activity">
    <reaction evidence="10">
        <text>ATP + H2O = ADP + phosphate + H(+)</text>
        <dbReference type="Rhea" id="RHEA:13065"/>
        <dbReference type="ChEBI" id="CHEBI:15377"/>
        <dbReference type="ChEBI" id="CHEBI:15378"/>
        <dbReference type="ChEBI" id="CHEBI:30616"/>
        <dbReference type="ChEBI" id="CHEBI:43474"/>
        <dbReference type="ChEBI" id="CHEBI:456216"/>
        <dbReference type="EC" id="3.6.4.13"/>
    </reaction>
</comment>
<dbReference type="PROSITE" id="PS00690">
    <property type="entry name" value="DEAH_ATP_HELICASE"/>
    <property type="match status" value="1"/>
</dbReference>
<dbReference type="InParanoid" id="A0A3P8VLC7"/>
<dbReference type="PANTHER" id="PTHR18934">
    <property type="entry name" value="ATP-DEPENDENT RNA HELICASE"/>
    <property type="match status" value="1"/>
</dbReference>
<dbReference type="Ensembl" id="ENSCSET00000015339.1">
    <property type="protein sequence ID" value="ENSCSEP00000015157.1"/>
    <property type="gene ID" value="ENSCSEG00000009744.1"/>
</dbReference>
<comment type="similarity">
    <text evidence="2">Belongs to the DEAD box helicase family. DEAH subfamily.</text>
</comment>
<dbReference type="Pfam" id="PF07717">
    <property type="entry name" value="OB_NTP_bind"/>
    <property type="match status" value="1"/>
</dbReference>
<keyword evidence="9" id="KW-0694">RNA-binding</keyword>
<dbReference type="InterPro" id="IPR002464">
    <property type="entry name" value="DNA/RNA_helicase_DEAH_CS"/>
</dbReference>
<dbReference type="PROSITE" id="PS51194">
    <property type="entry name" value="HELICASE_CTER"/>
    <property type="match status" value="1"/>
</dbReference>
<dbReference type="Gene3D" id="3.40.50.300">
    <property type="entry name" value="P-loop containing nucleotide triphosphate hydrolases"/>
    <property type="match status" value="2"/>
</dbReference>
<evidence type="ECO:0000256" key="2">
    <source>
        <dbReference type="ARBA" id="ARBA00008792"/>
    </source>
</evidence>
<dbReference type="GO" id="GO:0005634">
    <property type="term" value="C:nucleus"/>
    <property type="evidence" value="ECO:0007669"/>
    <property type="project" value="TreeGrafter"/>
</dbReference>
<dbReference type="EC" id="3.6.4.13" evidence="3"/>
<evidence type="ECO:0000259" key="11">
    <source>
        <dbReference type="PROSITE" id="PS51192"/>
    </source>
</evidence>
<dbReference type="OMA" id="QYSCTEH"/>
<dbReference type="GO" id="GO:0035176">
    <property type="term" value="P:social behavior"/>
    <property type="evidence" value="ECO:0007669"/>
    <property type="project" value="Ensembl"/>
</dbReference>
<dbReference type="InterPro" id="IPR001650">
    <property type="entry name" value="Helicase_C-like"/>
</dbReference>
<evidence type="ECO:0000313" key="14">
    <source>
        <dbReference type="Proteomes" id="UP000265120"/>
    </source>
</evidence>
<reference evidence="13 14" key="1">
    <citation type="journal article" date="2014" name="Nat. Genet.">
        <title>Whole-genome sequence of a flatfish provides insights into ZW sex chromosome evolution and adaptation to a benthic lifestyle.</title>
        <authorList>
            <person name="Chen S."/>
            <person name="Zhang G."/>
            <person name="Shao C."/>
            <person name="Huang Q."/>
            <person name="Liu G."/>
            <person name="Zhang P."/>
            <person name="Song W."/>
            <person name="An N."/>
            <person name="Chalopin D."/>
            <person name="Volff J.N."/>
            <person name="Hong Y."/>
            <person name="Li Q."/>
            <person name="Sha Z."/>
            <person name="Zhou H."/>
            <person name="Xie M."/>
            <person name="Yu Q."/>
            <person name="Liu Y."/>
            <person name="Xiang H."/>
            <person name="Wang N."/>
            <person name="Wu K."/>
            <person name="Yang C."/>
            <person name="Zhou Q."/>
            <person name="Liao X."/>
            <person name="Yang L."/>
            <person name="Hu Q."/>
            <person name="Zhang J."/>
            <person name="Meng L."/>
            <person name="Jin L."/>
            <person name="Tian Y."/>
            <person name="Lian J."/>
            <person name="Yang J."/>
            <person name="Miao G."/>
            <person name="Liu S."/>
            <person name="Liang Z."/>
            <person name="Yan F."/>
            <person name="Li Y."/>
            <person name="Sun B."/>
            <person name="Zhang H."/>
            <person name="Zhang J."/>
            <person name="Zhu Y."/>
            <person name="Du M."/>
            <person name="Zhao Y."/>
            <person name="Schartl M."/>
            <person name="Tang Q."/>
            <person name="Wang J."/>
        </authorList>
    </citation>
    <scope>NUCLEOTIDE SEQUENCE</scope>
</reference>